<feature type="transmembrane region" description="Helical" evidence="1">
    <location>
        <begin position="15"/>
        <end position="37"/>
    </location>
</feature>
<evidence type="ECO:0000313" key="3">
    <source>
        <dbReference type="Proteomes" id="UP000271587"/>
    </source>
</evidence>
<keyword evidence="3" id="KW-1185">Reference proteome</keyword>
<keyword evidence="1" id="KW-0812">Transmembrane</keyword>
<dbReference type="EMBL" id="CP033897">
    <property type="protein sequence ID" value="AZA12163.1"/>
    <property type="molecule type" value="Genomic_DNA"/>
</dbReference>
<evidence type="ECO:0000313" key="2">
    <source>
        <dbReference type="EMBL" id="AZA12163.1"/>
    </source>
</evidence>
<organism evidence="2 3">
    <name type="scientific">Corynebacterium gerontici</name>
    <dbReference type="NCBI Taxonomy" id="2079234"/>
    <lineage>
        <taxon>Bacteria</taxon>
        <taxon>Bacillati</taxon>
        <taxon>Actinomycetota</taxon>
        <taxon>Actinomycetes</taxon>
        <taxon>Mycobacteriales</taxon>
        <taxon>Corynebacteriaceae</taxon>
        <taxon>Corynebacterium</taxon>
    </lineage>
</organism>
<gene>
    <name evidence="2" type="ORF">CGERO_09360</name>
</gene>
<dbReference type="KEGG" id="cgk:CGERO_09360"/>
<keyword evidence="1" id="KW-1133">Transmembrane helix</keyword>
<sequence>MQEGGQGARRALRSMFAVLLPLICTVLALVLVGGYFFSGKLKHSTEMELKAGTIATLKEPVPSSAQSQASTPAAVPAQEWNHLINSVTHCHGEYAYAGTDGTDYVSICVTPEGLLYQGYVGNGILRRPAIEVSPGVFEVNAGAHTIRVNDAMVEVLDELGDLKLELQMSEWLSR</sequence>
<name>A0A3G6J378_9CORY</name>
<dbReference type="Proteomes" id="UP000271587">
    <property type="component" value="Chromosome"/>
</dbReference>
<reference evidence="2 3" key="1">
    <citation type="submission" date="2018-11" db="EMBL/GenBank/DDBJ databases">
        <authorList>
            <person name="Kleinhagauer T."/>
            <person name="Glaeser S.P."/>
            <person name="Spergser J."/>
            <person name="Ruckert C."/>
            <person name="Kaempfer P."/>
            <person name="Busse H.-J."/>
        </authorList>
    </citation>
    <scope>NUCLEOTIDE SEQUENCE [LARGE SCALE GENOMIC DNA]</scope>
    <source>
        <strain evidence="2 3">W8</strain>
    </source>
</reference>
<accession>A0A3G6J378</accession>
<proteinExistence type="predicted"/>
<dbReference type="AlphaFoldDB" id="A0A3G6J378"/>
<evidence type="ECO:0000256" key="1">
    <source>
        <dbReference type="SAM" id="Phobius"/>
    </source>
</evidence>
<keyword evidence="1" id="KW-0472">Membrane</keyword>
<protein>
    <submittedName>
        <fullName evidence="2">Uncharacterized protein</fullName>
    </submittedName>
</protein>